<comment type="subcellular location">
    <subcellularLocation>
        <location evidence="1">Nucleus</location>
    </subcellularLocation>
</comment>
<evidence type="ECO:0000256" key="2">
    <source>
        <dbReference type="ARBA" id="ARBA00023015"/>
    </source>
</evidence>
<keyword evidence="5" id="KW-0539">Nucleus</keyword>
<protein>
    <recommendedName>
        <fullName evidence="6">Xylanolytic transcriptional activator regulatory domain-containing protein</fullName>
    </recommendedName>
</protein>
<evidence type="ECO:0000256" key="3">
    <source>
        <dbReference type="ARBA" id="ARBA00023125"/>
    </source>
</evidence>
<dbReference type="InterPro" id="IPR007219">
    <property type="entry name" value="XnlR_reg_dom"/>
</dbReference>
<dbReference type="EMBL" id="WVTA01000018">
    <property type="protein sequence ID" value="KAK3197423.1"/>
    <property type="molecule type" value="Genomic_DNA"/>
</dbReference>
<keyword evidence="4" id="KW-0804">Transcription</keyword>
<evidence type="ECO:0000256" key="4">
    <source>
        <dbReference type="ARBA" id="ARBA00023163"/>
    </source>
</evidence>
<dbReference type="InterPro" id="IPR050987">
    <property type="entry name" value="AtrR-like"/>
</dbReference>
<name>A0AAN6LQY5_9PLEO</name>
<dbReference type="PANTHER" id="PTHR46910">
    <property type="entry name" value="TRANSCRIPTION FACTOR PDR1"/>
    <property type="match status" value="1"/>
</dbReference>
<evidence type="ECO:0000256" key="5">
    <source>
        <dbReference type="ARBA" id="ARBA00023242"/>
    </source>
</evidence>
<reference evidence="7 8" key="1">
    <citation type="submission" date="2021-02" db="EMBL/GenBank/DDBJ databases">
        <title>Genome assembly of Pseudopithomyces chartarum.</title>
        <authorList>
            <person name="Jauregui R."/>
            <person name="Singh J."/>
            <person name="Voisey C."/>
        </authorList>
    </citation>
    <scope>NUCLEOTIDE SEQUENCE [LARGE SCALE GENOMIC DNA]</scope>
    <source>
        <strain evidence="7 8">AGR01</strain>
    </source>
</reference>
<evidence type="ECO:0000256" key="1">
    <source>
        <dbReference type="ARBA" id="ARBA00004123"/>
    </source>
</evidence>
<dbReference type="Proteomes" id="UP001280581">
    <property type="component" value="Unassembled WGS sequence"/>
</dbReference>
<dbReference type="SMART" id="SM00906">
    <property type="entry name" value="Fungal_trans"/>
    <property type="match status" value="1"/>
</dbReference>
<evidence type="ECO:0000259" key="6">
    <source>
        <dbReference type="SMART" id="SM00906"/>
    </source>
</evidence>
<evidence type="ECO:0000313" key="7">
    <source>
        <dbReference type="EMBL" id="KAK3197423.1"/>
    </source>
</evidence>
<sequence>MQLFLLDHVPPKAVERMALTLLEGTASERTMNLCKVVVHFKAGLGLYASQLHAPRNEKVRGYVKEMQLRHLSAALTALDAVSFMAPPSLLLLQALVTGAVLMYIVGNSQSCWSLTAYASRTLVALGYHNISDSQLSQPKTEQEQEIHAAVAWCYHFDRIMSLLLLRPLSLPPLQVPMSALVSYDADNPMAIFALVMLEFVPIHEKVLEMTLAGQHRAMDKAEAEPQVNELRRKMDDIYFTIEQARAKSDIADSPDYQLHWHSLEFKFFSTLTAVHRLSNTVCFCASERERCLYAARRALRCVKAIQDLAKQQDHFLEDFCPYLAWTILSYPLSPFFVLFCNVVGTSDAQDFQLLTHVVNSVSSLAIENKQVERLRRLCNTLLALCRPLAQSTSYPAVVPEQSSSVQEEQYPPTISSSSVVGDSTTLVAEEGIGVDDQAWGDGMMWQLFQAQPSFEWFNSEILDPEMWDLNMPG</sequence>
<dbReference type="GO" id="GO:0008270">
    <property type="term" value="F:zinc ion binding"/>
    <property type="evidence" value="ECO:0007669"/>
    <property type="project" value="InterPro"/>
</dbReference>
<dbReference type="AlphaFoldDB" id="A0AAN6LQY5"/>
<dbReference type="GO" id="GO:0003677">
    <property type="term" value="F:DNA binding"/>
    <property type="evidence" value="ECO:0007669"/>
    <property type="project" value="UniProtKB-KW"/>
</dbReference>
<dbReference type="GO" id="GO:0005634">
    <property type="term" value="C:nucleus"/>
    <property type="evidence" value="ECO:0007669"/>
    <property type="project" value="UniProtKB-SubCell"/>
</dbReference>
<accession>A0AAN6LQY5</accession>
<dbReference type="GO" id="GO:0003700">
    <property type="term" value="F:DNA-binding transcription factor activity"/>
    <property type="evidence" value="ECO:0007669"/>
    <property type="project" value="InterPro"/>
</dbReference>
<comment type="caution">
    <text evidence="7">The sequence shown here is derived from an EMBL/GenBank/DDBJ whole genome shotgun (WGS) entry which is preliminary data.</text>
</comment>
<dbReference type="CDD" id="cd12148">
    <property type="entry name" value="fungal_TF_MHR"/>
    <property type="match status" value="1"/>
</dbReference>
<keyword evidence="8" id="KW-1185">Reference proteome</keyword>
<gene>
    <name evidence="7" type="ORF">GRF29_216g153532</name>
</gene>
<proteinExistence type="predicted"/>
<keyword evidence="3" id="KW-0238">DNA-binding</keyword>
<feature type="domain" description="Xylanolytic transcriptional activator regulatory" evidence="6">
    <location>
        <begin position="111"/>
        <end position="187"/>
    </location>
</feature>
<dbReference type="GO" id="GO:0006351">
    <property type="term" value="P:DNA-templated transcription"/>
    <property type="evidence" value="ECO:0007669"/>
    <property type="project" value="InterPro"/>
</dbReference>
<dbReference type="PANTHER" id="PTHR46910:SF37">
    <property type="entry name" value="ZN(II)2CYS6 TRANSCRIPTION FACTOR (EUROFUNG)"/>
    <property type="match status" value="1"/>
</dbReference>
<organism evidence="7 8">
    <name type="scientific">Pseudopithomyces chartarum</name>
    <dbReference type="NCBI Taxonomy" id="1892770"/>
    <lineage>
        <taxon>Eukaryota</taxon>
        <taxon>Fungi</taxon>
        <taxon>Dikarya</taxon>
        <taxon>Ascomycota</taxon>
        <taxon>Pezizomycotina</taxon>
        <taxon>Dothideomycetes</taxon>
        <taxon>Pleosporomycetidae</taxon>
        <taxon>Pleosporales</taxon>
        <taxon>Massarineae</taxon>
        <taxon>Didymosphaeriaceae</taxon>
        <taxon>Pseudopithomyces</taxon>
    </lineage>
</organism>
<evidence type="ECO:0000313" key="8">
    <source>
        <dbReference type="Proteomes" id="UP001280581"/>
    </source>
</evidence>
<keyword evidence="2" id="KW-0805">Transcription regulation</keyword>